<reference evidence="2" key="1">
    <citation type="journal article" date="2014" name="Int. J. Syst. Evol. Microbiol.">
        <title>Complete genome sequence of Corynebacterium casei LMG S-19264T (=DSM 44701T), isolated from a smear-ripened cheese.</title>
        <authorList>
            <consortium name="US DOE Joint Genome Institute (JGI-PGF)"/>
            <person name="Walter F."/>
            <person name="Albersmeier A."/>
            <person name="Kalinowski J."/>
            <person name="Ruckert C."/>
        </authorList>
    </citation>
    <scope>NUCLEOTIDE SEQUENCE</scope>
    <source>
        <strain evidence="2">JCM 3131</strain>
    </source>
</reference>
<dbReference type="AlphaFoldDB" id="A0A918BJU5"/>
<evidence type="ECO:0000256" key="1">
    <source>
        <dbReference type="SAM" id="MobiDB-lite"/>
    </source>
</evidence>
<dbReference type="EMBL" id="BMQK01000012">
    <property type="protein sequence ID" value="GGQ71975.1"/>
    <property type="molecule type" value="Genomic_DNA"/>
</dbReference>
<sequence>MSAHFTELRVRVDEQWCGPTVSSPSGWSRPPKPRPAAGWAQDPTQRLLVRTTSPTEDDGKGAWQ</sequence>
<proteinExistence type="predicted"/>
<protein>
    <submittedName>
        <fullName evidence="2">Uncharacterized protein</fullName>
    </submittedName>
</protein>
<keyword evidence="3" id="KW-1185">Reference proteome</keyword>
<comment type="caution">
    <text evidence="2">The sequence shown here is derived from an EMBL/GenBank/DDBJ whole genome shotgun (WGS) entry which is preliminary data.</text>
</comment>
<name>A0A918BJU5_9ACTN</name>
<reference evidence="2" key="2">
    <citation type="submission" date="2020-09" db="EMBL/GenBank/DDBJ databases">
        <authorList>
            <person name="Sun Q."/>
            <person name="Ohkuma M."/>
        </authorList>
    </citation>
    <scope>NUCLEOTIDE SEQUENCE</scope>
    <source>
        <strain evidence="2">JCM 3131</strain>
    </source>
</reference>
<dbReference type="Proteomes" id="UP000620156">
    <property type="component" value="Unassembled WGS sequence"/>
</dbReference>
<feature type="region of interest" description="Disordered" evidence="1">
    <location>
        <begin position="18"/>
        <end position="64"/>
    </location>
</feature>
<gene>
    <name evidence="2" type="ORF">GCM10010145_46930</name>
</gene>
<organism evidence="2 3">
    <name type="scientific">Streptomyces ruber</name>
    <dbReference type="NCBI Taxonomy" id="83378"/>
    <lineage>
        <taxon>Bacteria</taxon>
        <taxon>Bacillati</taxon>
        <taxon>Actinomycetota</taxon>
        <taxon>Actinomycetes</taxon>
        <taxon>Kitasatosporales</taxon>
        <taxon>Streptomycetaceae</taxon>
        <taxon>Streptomyces</taxon>
    </lineage>
</organism>
<evidence type="ECO:0000313" key="3">
    <source>
        <dbReference type="Proteomes" id="UP000620156"/>
    </source>
</evidence>
<evidence type="ECO:0000313" key="2">
    <source>
        <dbReference type="EMBL" id="GGQ71975.1"/>
    </source>
</evidence>
<accession>A0A918BJU5</accession>